<dbReference type="Gramene" id="TraesMAC1D03G00406580.1">
    <property type="protein sequence ID" value="TraesMAC1D03G00406580.1"/>
    <property type="gene ID" value="TraesMAC1D03G00406580"/>
</dbReference>
<dbReference type="InterPro" id="IPR044974">
    <property type="entry name" value="Disease_R_plants"/>
</dbReference>
<dbReference type="Pfam" id="PF00931">
    <property type="entry name" value="NB-ARC"/>
    <property type="match status" value="1"/>
</dbReference>
<dbReference type="RefSeq" id="XP_044452206.1">
    <property type="nucleotide sequence ID" value="XM_044596271.1"/>
</dbReference>
<dbReference type="Pfam" id="PF23598">
    <property type="entry name" value="LRR_14"/>
    <property type="match status" value="1"/>
</dbReference>
<evidence type="ECO:0000313" key="6">
    <source>
        <dbReference type="Proteomes" id="UP000019116"/>
    </source>
</evidence>
<dbReference type="AlphaFoldDB" id="A0A3B5ZNY0"/>
<reference evidence="5" key="2">
    <citation type="submission" date="2018-10" db="UniProtKB">
        <authorList>
            <consortium name="EnsemblPlants"/>
        </authorList>
    </citation>
    <scope>IDENTIFICATION</scope>
</reference>
<dbReference type="Gramene" id="TraesCS1D03G0016800.1">
    <property type="protein sequence ID" value="TraesCS1D03G0016800.1.CDS"/>
    <property type="gene ID" value="TraesCS1D03G0016800"/>
</dbReference>
<evidence type="ECO:0000259" key="3">
    <source>
        <dbReference type="Pfam" id="PF00931"/>
    </source>
</evidence>
<dbReference type="GO" id="GO:0043531">
    <property type="term" value="F:ADP binding"/>
    <property type="evidence" value="ECO:0007669"/>
    <property type="project" value="InterPro"/>
</dbReference>
<accession>A0A3B5ZNY0</accession>
<dbReference type="Gramene" id="TraesKAR1D01G0003980.1">
    <property type="protein sequence ID" value="cds.TraesKAR1D01G0003980.1"/>
    <property type="gene ID" value="TraesKAR1D01G0003980"/>
</dbReference>
<dbReference type="Gramene" id="TraesSTA1D03G00406530.1">
    <property type="protein sequence ID" value="TraesSTA1D03G00406530.1"/>
    <property type="gene ID" value="TraesSTA1D03G00406530"/>
</dbReference>
<dbReference type="InterPro" id="IPR055414">
    <property type="entry name" value="LRR_R13L4/SHOC2-like"/>
</dbReference>
<dbReference type="Gramene" id="TraesCS1D02G008300.1">
    <property type="protein sequence ID" value="TraesCS1D02G008300.1"/>
    <property type="gene ID" value="TraesCS1D02G008300"/>
</dbReference>
<sequence length="963" mass="108516">MEVISLIKSVMGCMKTLADLIEKNIERRDSLAVGLISMKNYLQILIDIEGRFKRKQLQLAPGMQLQLQELAFDIDDFIQALWVPGPCRSFFLAAVGLDSRPRLIQLIDDFKDRIKSLIEELPKSFEPMPPPTGGTSTLASPPSSTRAPISYAREVDLVGIQGPKMEIKELLSPHVEPHRGTLSVISIVGCSGSGKTALARTLYEDDAVTKDFDYKAWVVASDHIHAGFLNKILEEVIPTSLLGRISQALQRFLNMILQVVRLSPARWSTSEAVQHFRKDKRYLVFVDDMERVTPWKDISNAFRGNVMDSRIILSTIVPSVARARSCGRPGSYMYTMKGLDKENSRRLFRTKFWQDDGYSAEDEVDLQDNDVDIITKKCDGLPMALISTAKYLRQKGPDPTIKDFKQVSQELRDCLACRETSSSEDFSAFAEMRKALVEPYENLKHGEKECLLYVSIFSHGHQTATNSLVRRLIAEGLLPRDDDVAKDQQLIVGDVRECLRKLMDHSMIEPVPIRNYTNVAKRCRVHSIMLEFTIKIAVSRNFMSLIHEDKALHSRTGKVRRLTVQSSSLVRGTTRPEGMDLSVLRSLAIFKSRILDFEECKLVRVLDLEGCTGLTKEVLDNICGLLLLRFLSLRNSDTKELPENVKELQCLETLDTRGTLVEKLPVEVIMLPRIAYLFGKFELTNVDNKNRDKVAKFLSEKRSQLHTLGGISVHETPCLEIVVDVVHHATKLKKVKVWYKEAPSSTVPATCIPEPIPGDRNLVHTGLESTLKKRSIDPDPCMDLDSVSVDFNCVPNTFLDFLKTGGTISAIKLCQGFGTLPKTAELKQVSNLKKLHLFSTGRKSDELSQLQHLHCLQYLKLAEDVDGLWNHVFHVKAGGFESLIWLCFEASKLPPIMIDEGAMTLVGSLQLLSPALRGVSGIRHMSNLREVILHRYATDDTVKGWKKFVEGHINRPYVERQQA</sequence>
<dbReference type="Gramene" id="TraesNOR1D03G00413080.1">
    <property type="protein sequence ID" value="TraesNOR1D03G00413080.1"/>
    <property type="gene ID" value="TraesNOR1D03G00413080"/>
</dbReference>
<dbReference type="Gene3D" id="3.80.10.10">
    <property type="entry name" value="Ribonuclease Inhibitor"/>
    <property type="match status" value="1"/>
</dbReference>
<feature type="domain" description="NB-ARC" evidence="3">
    <location>
        <begin position="178"/>
        <end position="355"/>
    </location>
</feature>
<dbReference type="PANTHER" id="PTHR23155">
    <property type="entry name" value="DISEASE RESISTANCE PROTEIN RP"/>
    <property type="match status" value="1"/>
</dbReference>
<organism evidence="5">
    <name type="scientific">Triticum aestivum</name>
    <name type="common">Wheat</name>
    <dbReference type="NCBI Taxonomy" id="4565"/>
    <lineage>
        <taxon>Eukaryota</taxon>
        <taxon>Viridiplantae</taxon>
        <taxon>Streptophyta</taxon>
        <taxon>Embryophyta</taxon>
        <taxon>Tracheophyta</taxon>
        <taxon>Spermatophyta</taxon>
        <taxon>Magnoliopsida</taxon>
        <taxon>Liliopsida</taxon>
        <taxon>Poales</taxon>
        <taxon>Poaceae</taxon>
        <taxon>BOP clade</taxon>
        <taxon>Pooideae</taxon>
        <taxon>Triticodae</taxon>
        <taxon>Triticeae</taxon>
        <taxon>Triticinae</taxon>
        <taxon>Triticum</taxon>
    </lineage>
</organism>
<dbReference type="Gramene" id="TraesROB_scaffold_038824_01G000100.1">
    <property type="protein sequence ID" value="TraesROB_scaffold_038824_01G000100.1"/>
    <property type="gene ID" value="TraesROB_scaffold_038824_01G000100"/>
</dbReference>
<evidence type="ECO:0000259" key="4">
    <source>
        <dbReference type="Pfam" id="PF23598"/>
    </source>
</evidence>
<dbReference type="Gramene" id="TraesRN1D0100018500.1">
    <property type="protein sequence ID" value="TraesRN1D0100018500.1"/>
    <property type="gene ID" value="TraesRN1D0100018500"/>
</dbReference>
<evidence type="ECO:0000313" key="5">
    <source>
        <dbReference type="EnsemblPlants" id="TraesCS1D02G008300.1"/>
    </source>
</evidence>
<dbReference type="PANTHER" id="PTHR23155:SF1227">
    <property type="entry name" value="OS11G0462500 PROTEIN"/>
    <property type="match status" value="1"/>
</dbReference>
<dbReference type="SUPFAM" id="SSF52058">
    <property type="entry name" value="L domain-like"/>
    <property type="match status" value="1"/>
</dbReference>
<feature type="domain" description="Disease resistance R13L4/SHOC-2-like LRR" evidence="4">
    <location>
        <begin position="584"/>
        <end position="949"/>
    </location>
</feature>
<dbReference type="SMR" id="A0A3B5ZNY0"/>
<dbReference type="GeneID" id="123183464"/>
<dbReference type="Gramene" id="TraesPARA_EIv1.0_0226520.1">
    <property type="protein sequence ID" value="TraesPARA_EIv1.0_0226520.1.CDS"/>
    <property type="gene ID" value="TraesPARA_EIv1.0_0226520"/>
</dbReference>
<dbReference type="PRINTS" id="PR00364">
    <property type="entry name" value="DISEASERSIST"/>
</dbReference>
<evidence type="ECO:0000256" key="2">
    <source>
        <dbReference type="SAM" id="MobiDB-lite"/>
    </source>
</evidence>
<dbReference type="Gene3D" id="3.40.50.300">
    <property type="entry name" value="P-loop containing nucleotide triphosphate hydrolases"/>
    <property type="match status" value="1"/>
</dbReference>
<dbReference type="Gramene" id="TraesLAC1D03G00410920.1">
    <property type="protein sequence ID" value="TraesLAC1D03G00410920.1"/>
    <property type="gene ID" value="TraesLAC1D03G00410920"/>
</dbReference>
<dbReference type="InterPro" id="IPR027417">
    <property type="entry name" value="P-loop_NTPase"/>
</dbReference>
<feature type="compositionally biased region" description="Polar residues" evidence="2">
    <location>
        <begin position="133"/>
        <end position="145"/>
    </location>
</feature>
<evidence type="ECO:0000256" key="1">
    <source>
        <dbReference type="ARBA" id="ARBA00022737"/>
    </source>
</evidence>
<dbReference type="SUPFAM" id="SSF52540">
    <property type="entry name" value="P-loop containing nucleoside triphosphate hydrolases"/>
    <property type="match status" value="1"/>
</dbReference>
<dbReference type="GO" id="GO:0006952">
    <property type="term" value="P:defense response"/>
    <property type="evidence" value="ECO:0007669"/>
    <property type="project" value="UniProtKB-KW"/>
</dbReference>
<proteinExistence type="predicted"/>
<dbReference type="Proteomes" id="UP000019116">
    <property type="component" value="Chromosome 1D"/>
</dbReference>
<protein>
    <submittedName>
        <fullName evidence="5">Uncharacterized protein</fullName>
    </submittedName>
</protein>
<dbReference type="GO" id="GO:0051707">
    <property type="term" value="P:response to other organism"/>
    <property type="evidence" value="ECO:0007669"/>
    <property type="project" value="UniProtKB-ARBA"/>
</dbReference>
<reference evidence="5" key="1">
    <citation type="submission" date="2018-08" db="EMBL/GenBank/DDBJ databases">
        <authorList>
            <person name="Rossello M."/>
        </authorList>
    </citation>
    <scope>NUCLEOTIDE SEQUENCE [LARGE SCALE GENOMIC DNA]</scope>
    <source>
        <strain evidence="5">cv. Chinese Spring</strain>
    </source>
</reference>
<dbReference type="InterPro" id="IPR002182">
    <property type="entry name" value="NB-ARC"/>
</dbReference>
<dbReference type="Gramene" id="TraesSYM1D03G00415090.1">
    <property type="protein sequence ID" value="TraesSYM1D03G00415090.1"/>
    <property type="gene ID" value="TraesSYM1D03G00415090"/>
</dbReference>
<dbReference type="InterPro" id="IPR032675">
    <property type="entry name" value="LRR_dom_sf"/>
</dbReference>
<dbReference type="Gramene" id="TraesLDM1D03G00408620.1">
    <property type="protein sequence ID" value="TraesLDM1D03G00408620.1"/>
    <property type="gene ID" value="TraesLDM1D03G00408620"/>
</dbReference>
<dbReference type="EnsemblPlants" id="TraesCS1D02G008300.1">
    <property type="protein sequence ID" value="TraesCS1D02G008300.1"/>
    <property type="gene ID" value="TraesCS1D02G008300"/>
</dbReference>
<dbReference type="Gramene" id="TraesJUL1D03G00409150.1">
    <property type="protein sequence ID" value="TraesJUL1D03G00409150.1"/>
    <property type="gene ID" value="TraesJUL1D03G00409150"/>
</dbReference>
<dbReference type="Gramene" id="TraesWEE_scaffold_105010_01G000200.1">
    <property type="protein sequence ID" value="TraesWEE_scaffold_105010_01G000200.1"/>
    <property type="gene ID" value="TraesWEE_scaffold_105010_01G000200"/>
</dbReference>
<keyword evidence="6" id="KW-1185">Reference proteome</keyword>
<dbReference type="OrthoDB" id="644035at2759"/>
<gene>
    <name evidence="5" type="primary">LOC123183464</name>
</gene>
<name>A0A3B5ZNY0_WHEAT</name>
<keyword evidence="1" id="KW-0677">Repeat</keyword>
<feature type="region of interest" description="Disordered" evidence="2">
    <location>
        <begin position="124"/>
        <end position="145"/>
    </location>
</feature>